<comment type="similarity">
    <text evidence="5">Belongs to the methyl-accepting chemotaxis (MCP) protein family.</text>
</comment>
<gene>
    <name evidence="10" type="ORF">CWS01_04875</name>
</gene>
<dbReference type="InterPro" id="IPR004089">
    <property type="entry name" value="MCPsignal_dom"/>
</dbReference>
<evidence type="ECO:0000259" key="9">
    <source>
        <dbReference type="PROSITE" id="PS50885"/>
    </source>
</evidence>
<dbReference type="RefSeq" id="WP_101175938.1">
    <property type="nucleotide sequence ID" value="NZ_PISE01000011.1"/>
</dbReference>
<feature type="domain" description="Methyl-accepting transducer" evidence="8">
    <location>
        <begin position="400"/>
        <end position="636"/>
    </location>
</feature>
<dbReference type="Pfam" id="PF00672">
    <property type="entry name" value="HAMP"/>
    <property type="match status" value="1"/>
</dbReference>
<comment type="caution">
    <text evidence="10">The sequence shown here is derived from an EMBL/GenBank/DDBJ whole genome shotgun (WGS) entry which is preliminary data.</text>
</comment>
<dbReference type="OrthoDB" id="107771at2"/>
<dbReference type="AlphaFoldDB" id="A0A2N0Z527"/>
<evidence type="ECO:0000256" key="2">
    <source>
        <dbReference type="ARBA" id="ARBA00022475"/>
    </source>
</evidence>
<evidence type="ECO:0000256" key="4">
    <source>
        <dbReference type="ARBA" id="ARBA00023224"/>
    </source>
</evidence>
<accession>A0A2N0Z527</accession>
<dbReference type="GO" id="GO:0005886">
    <property type="term" value="C:plasma membrane"/>
    <property type="evidence" value="ECO:0007669"/>
    <property type="project" value="UniProtKB-SubCell"/>
</dbReference>
<feature type="transmembrane region" description="Helical" evidence="7">
    <location>
        <begin position="304"/>
        <end position="325"/>
    </location>
</feature>
<dbReference type="Gene3D" id="6.10.340.10">
    <property type="match status" value="1"/>
</dbReference>
<dbReference type="GO" id="GO:0007165">
    <property type="term" value="P:signal transduction"/>
    <property type="evidence" value="ECO:0007669"/>
    <property type="project" value="UniProtKB-KW"/>
</dbReference>
<keyword evidence="2" id="KW-1003">Cell membrane</keyword>
<dbReference type="Pfam" id="PF00015">
    <property type="entry name" value="MCPsignal"/>
    <property type="match status" value="1"/>
</dbReference>
<dbReference type="SMART" id="SM00304">
    <property type="entry name" value="HAMP"/>
    <property type="match status" value="1"/>
</dbReference>
<dbReference type="PROSITE" id="PS50885">
    <property type="entry name" value="HAMP"/>
    <property type="match status" value="1"/>
</dbReference>
<reference evidence="10 11" key="1">
    <citation type="journal article" date="2003" name="Int. J. Syst. Evol. Microbiol.">
        <title>Bacillus nealsonii sp. nov., isolated from a spacecraft-assembly facility, whose spores are gamma-radiation resistant.</title>
        <authorList>
            <person name="Venkateswaran K."/>
            <person name="Kempf M."/>
            <person name="Chen F."/>
            <person name="Satomi M."/>
            <person name="Nicholson W."/>
            <person name="Kern R."/>
        </authorList>
    </citation>
    <scope>NUCLEOTIDE SEQUENCE [LARGE SCALE GENOMIC DNA]</scope>
    <source>
        <strain evidence="10 11">FO-92</strain>
    </source>
</reference>
<organism evidence="10 11">
    <name type="scientific">Niallia nealsonii</name>
    <dbReference type="NCBI Taxonomy" id="115979"/>
    <lineage>
        <taxon>Bacteria</taxon>
        <taxon>Bacillati</taxon>
        <taxon>Bacillota</taxon>
        <taxon>Bacilli</taxon>
        <taxon>Bacillales</taxon>
        <taxon>Bacillaceae</taxon>
        <taxon>Niallia</taxon>
    </lineage>
</organism>
<dbReference type="EMBL" id="PISE01000011">
    <property type="protein sequence ID" value="PKG24600.1"/>
    <property type="molecule type" value="Genomic_DNA"/>
</dbReference>
<dbReference type="Gene3D" id="1.10.287.950">
    <property type="entry name" value="Methyl-accepting chemotaxis protein"/>
    <property type="match status" value="1"/>
</dbReference>
<comment type="subcellular location">
    <subcellularLocation>
        <location evidence="1">Cell membrane</location>
    </subcellularLocation>
</comment>
<feature type="domain" description="HAMP" evidence="9">
    <location>
        <begin position="326"/>
        <end position="381"/>
    </location>
</feature>
<dbReference type="PROSITE" id="PS50111">
    <property type="entry name" value="CHEMOTAXIS_TRANSDUC_2"/>
    <property type="match status" value="1"/>
</dbReference>
<dbReference type="CDD" id="cd06225">
    <property type="entry name" value="HAMP"/>
    <property type="match status" value="1"/>
</dbReference>
<feature type="transmembrane region" description="Helical" evidence="7">
    <location>
        <begin position="7"/>
        <end position="28"/>
    </location>
</feature>
<keyword evidence="3 7" id="KW-0472">Membrane</keyword>
<evidence type="ECO:0000256" key="6">
    <source>
        <dbReference type="PROSITE-ProRule" id="PRU00284"/>
    </source>
</evidence>
<keyword evidence="11" id="KW-1185">Reference proteome</keyword>
<dbReference type="InterPro" id="IPR003660">
    <property type="entry name" value="HAMP_dom"/>
</dbReference>
<proteinExistence type="inferred from homology"/>
<evidence type="ECO:0000313" key="10">
    <source>
        <dbReference type="EMBL" id="PKG24600.1"/>
    </source>
</evidence>
<evidence type="ECO:0000256" key="1">
    <source>
        <dbReference type="ARBA" id="ARBA00004236"/>
    </source>
</evidence>
<dbReference type="SUPFAM" id="SSF58104">
    <property type="entry name" value="Methyl-accepting chemotaxis protein (MCP) signaling domain"/>
    <property type="match status" value="1"/>
</dbReference>
<dbReference type="Proteomes" id="UP000233375">
    <property type="component" value="Unassembled WGS sequence"/>
</dbReference>
<protein>
    <submittedName>
        <fullName evidence="10">Methyl-accepting chemotaxis protein</fullName>
    </submittedName>
</protein>
<dbReference type="PANTHER" id="PTHR32089">
    <property type="entry name" value="METHYL-ACCEPTING CHEMOTAXIS PROTEIN MCPB"/>
    <property type="match status" value="1"/>
</dbReference>
<evidence type="ECO:0000256" key="3">
    <source>
        <dbReference type="ARBA" id="ARBA00023136"/>
    </source>
</evidence>
<evidence type="ECO:0000256" key="7">
    <source>
        <dbReference type="SAM" id="Phobius"/>
    </source>
</evidence>
<keyword evidence="7" id="KW-0812">Transmembrane</keyword>
<dbReference type="SMART" id="SM00283">
    <property type="entry name" value="MA"/>
    <property type="match status" value="1"/>
</dbReference>
<keyword evidence="7" id="KW-1133">Transmembrane helix</keyword>
<dbReference type="CDD" id="cd11386">
    <property type="entry name" value="MCP_signal"/>
    <property type="match status" value="1"/>
</dbReference>
<name>A0A2N0Z527_9BACI</name>
<evidence type="ECO:0000256" key="5">
    <source>
        <dbReference type="ARBA" id="ARBA00029447"/>
    </source>
</evidence>
<dbReference type="PANTHER" id="PTHR32089:SF112">
    <property type="entry name" value="LYSOZYME-LIKE PROTEIN-RELATED"/>
    <property type="match status" value="1"/>
</dbReference>
<evidence type="ECO:0000259" key="8">
    <source>
        <dbReference type="PROSITE" id="PS50111"/>
    </source>
</evidence>
<keyword evidence="4 6" id="KW-0807">Transducer</keyword>
<sequence>MTLKTRMILLTSIFIALIIGLTSILQWGQTTRLKEQTESVRKELDSNSEKSVKSTLTEQASEISNHLIILEQQIDKNMLNAAYTLQQIDSKQKLSNKDLEKIAKQTGMTDLLLTDSKGVFTYSTDSASLGFNLVELDPASKGLLNGTKEIQKGPLKLKQETGEIFKFLSVPRLDGKGIAESALNAEVFEDSLAHFIQKGNGIEALYLIDSTNLVLTENLQDGQDSLWKQGEKVENAKVEKAMQTKKLSLQMAEDNAEIYYPVIFDGEVRYVLMAKINTKPYFENAALANNALDNTQKDLVSSNVTIFTISILLAVVGIVLFIIFIRSRFKPLEAINQEAQKITNGDLRVKDIEVSSHKKDEISAIAISFNTMAANLKDVINRVSLDSQQVVASAEELTASADSLNSASEHISNTMQEVAAGTDSQVKEVEETNRTVQGMQQYVKQIFVNSNIVSEKANETSGKAKMGNEAMKTVVNQMNTINHTFLETSKLIGELGKHSNEIGAISKVINDIADQTNLLALNAAIEAARAGEQGKGFAVVADEVRKLAEQSSQSANQITNLIQKIQSETGNAVNSMKTATVDVENGIKLVHQTGSTFEDIKGSIDEVSGQITEVSISVEQLTQGMEQMAAVMNLVKKVAEQTDFGTQNVSAATEEQLASMQEIFASAASLTKMAEDLMMLIGRFKV</sequence>
<evidence type="ECO:0000313" key="11">
    <source>
        <dbReference type="Proteomes" id="UP000233375"/>
    </source>
</evidence>